<evidence type="ECO:0000313" key="1">
    <source>
        <dbReference type="EMBL" id="XDQ33258.1"/>
    </source>
</evidence>
<dbReference type="AlphaFoldDB" id="A0AB39PTX2"/>
<proteinExistence type="predicted"/>
<dbReference type="EMBL" id="CP163439">
    <property type="protein sequence ID" value="XDQ33258.1"/>
    <property type="molecule type" value="Genomic_DNA"/>
</dbReference>
<dbReference type="RefSeq" id="WP_369167799.1">
    <property type="nucleotide sequence ID" value="NZ_CP163439.1"/>
</dbReference>
<evidence type="ECO:0008006" key="2">
    <source>
        <dbReference type="Google" id="ProtNLM"/>
    </source>
</evidence>
<gene>
    <name evidence="1" type="ORF">AB5J49_07995</name>
</gene>
<reference evidence="1" key="1">
    <citation type="submission" date="2024-07" db="EMBL/GenBank/DDBJ databases">
        <authorList>
            <person name="Yu S.T."/>
        </authorList>
    </citation>
    <scope>NUCLEOTIDE SEQUENCE</scope>
    <source>
        <strain evidence="1">R28</strain>
    </source>
</reference>
<name>A0AB39PTX2_9ACTN</name>
<accession>A0AB39PTX2</accession>
<protein>
    <recommendedName>
        <fullName evidence="2">Centromere-binding protein ParB C-terminal domain-containing protein</fullName>
    </recommendedName>
</protein>
<sequence>MSVRRENPRDDDRRTRALLDAADFAFGRASANGLAAHFEDVVMEGLMNDKAAAAEGAYPPAGHTYPKRG</sequence>
<organism evidence="1">
    <name type="scientific">Streptomyces sp. R28</name>
    <dbReference type="NCBI Taxonomy" id="3238628"/>
    <lineage>
        <taxon>Bacteria</taxon>
        <taxon>Bacillati</taxon>
        <taxon>Actinomycetota</taxon>
        <taxon>Actinomycetes</taxon>
        <taxon>Kitasatosporales</taxon>
        <taxon>Streptomycetaceae</taxon>
        <taxon>Streptomyces</taxon>
    </lineage>
</organism>